<dbReference type="HOGENOM" id="CLU_079086_1_0_1"/>
<evidence type="ECO:0000256" key="3">
    <source>
        <dbReference type="ARBA" id="ARBA00022692"/>
    </source>
</evidence>
<keyword evidence="5 9" id="KW-0472">Membrane</keyword>
<dbReference type="EMBL" id="KB096023">
    <property type="protein sequence ID" value="ESO09013.1"/>
    <property type="molecule type" value="Genomic_DNA"/>
</dbReference>
<comment type="subcellular location">
    <subcellularLocation>
        <location evidence="1">Membrane</location>
        <topology evidence="1">Multi-pass membrane protein</topology>
    </subcellularLocation>
</comment>
<keyword evidence="12" id="KW-1185">Reference proteome</keyword>
<reference evidence="12" key="1">
    <citation type="submission" date="2012-12" db="EMBL/GenBank/DDBJ databases">
        <authorList>
            <person name="Hellsten U."/>
            <person name="Grimwood J."/>
            <person name="Chapman J.A."/>
            <person name="Shapiro H."/>
            <person name="Aerts A."/>
            <person name="Otillar R.P."/>
            <person name="Terry A.Y."/>
            <person name="Boore J.L."/>
            <person name="Simakov O."/>
            <person name="Marletaz F."/>
            <person name="Cho S.-J."/>
            <person name="Edsinger-Gonzales E."/>
            <person name="Havlak P."/>
            <person name="Kuo D.-H."/>
            <person name="Larsson T."/>
            <person name="Lv J."/>
            <person name="Arendt D."/>
            <person name="Savage R."/>
            <person name="Osoegawa K."/>
            <person name="de Jong P."/>
            <person name="Lindberg D.R."/>
            <person name="Seaver E.C."/>
            <person name="Weisblat D.A."/>
            <person name="Putnam N.H."/>
            <person name="Grigoriev I.V."/>
            <person name="Rokhsar D.S."/>
        </authorList>
    </citation>
    <scope>NUCLEOTIDE SEQUENCE</scope>
</reference>
<dbReference type="GO" id="GO:0047408">
    <property type="term" value="F:alkenylglycerophosphocholine hydrolase activity"/>
    <property type="evidence" value="ECO:0007669"/>
    <property type="project" value="UniProtKB-EC"/>
</dbReference>
<dbReference type="InterPro" id="IPR012506">
    <property type="entry name" value="TMEM86B-like"/>
</dbReference>
<dbReference type="PANTHER" id="PTHR31885">
    <property type="entry name" value="GH04784P"/>
    <property type="match status" value="1"/>
</dbReference>
<evidence type="ECO:0000313" key="10">
    <source>
        <dbReference type="EMBL" id="ESO09013.1"/>
    </source>
</evidence>
<evidence type="ECO:0000256" key="7">
    <source>
        <dbReference type="ARBA" id="ARBA00049458"/>
    </source>
</evidence>
<dbReference type="Proteomes" id="UP000015101">
    <property type="component" value="Unassembled WGS sequence"/>
</dbReference>
<dbReference type="OMA" id="LMFGITH"/>
<evidence type="ECO:0000256" key="4">
    <source>
        <dbReference type="ARBA" id="ARBA00022989"/>
    </source>
</evidence>
<dbReference type="CTD" id="20210109"/>
<dbReference type="OrthoDB" id="2133758at2759"/>
<proteinExistence type="inferred from homology"/>
<comment type="catalytic activity">
    <reaction evidence="7">
        <text>a 1-O-(1Z-alkenyl)-sn-glycero-3-phosphoethanolamine + H2O = a 2,3-saturated aldehyde + sn-glycero-3-phosphoethanolamine</text>
        <dbReference type="Rhea" id="RHEA:16905"/>
        <dbReference type="ChEBI" id="CHEBI:15377"/>
        <dbReference type="ChEBI" id="CHEBI:73359"/>
        <dbReference type="ChEBI" id="CHEBI:77288"/>
        <dbReference type="ChEBI" id="CHEBI:143890"/>
        <dbReference type="EC" id="3.3.2.2"/>
    </reaction>
</comment>
<comment type="similarity">
    <text evidence="2">Belongs to the TMEM86 family.</text>
</comment>
<feature type="transmembrane region" description="Helical" evidence="9">
    <location>
        <begin position="46"/>
        <end position="69"/>
    </location>
</feature>
<evidence type="ECO:0000256" key="6">
    <source>
        <dbReference type="ARBA" id="ARBA00035673"/>
    </source>
</evidence>
<dbReference type="KEGG" id="hro:HELRODRAFT_185384"/>
<evidence type="ECO:0000256" key="1">
    <source>
        <dbReference type="ARBA" id="ARBA00004141"/>
    </source>
</evidence>
<evidence type="ECO:0000256" key="5">
    <source>
        <dbReference type="ARBA" id="ARBA00023136"/>
    </source>
</evidence>
<name>T1FMR0_HELRO</name>
<keyword evidence="4 9" id="KW-1133">Transmembrane helix</keyword>
<reference evidence="10 12" key="2">
    <citation type="journal article" date="2013" name="Nature">
        <title>Insights into bilaterian evolution from three spiralian genomes.</title>
        <authorList>
            <person name="Simakov O."/>
            <person name="Marletaz F."/>
            <person name="Cho S.J."/>
            <person name="Edsinger-Gonzales E."/>
            <person name="Havlak P."/>
            <person name="Hellsten U."/>
            <person name="Kuo D.H."/>
            <person name="Larsson T."/>
            <person name="Lv J."/>
            <person name="Arendt D."/>
            <person name="Savage R."/>
            <person name="Osoegawa K."/>
            <person name="de Jong P."/>
            <person name="Grimwood J."/>
            <person name="Chapman J.A."/>
            <person name="Shapiro H."/>
            <person name="Aerts A."/>
            <person name="Otillar R.P."/>
            <person name="Terry A.Y."/>
            <person name="Boore J.L."/>
            <person name="Grigoriev I.V."/>
            <person name="Lindberg D.R."/>
            <person name="Seaver E.C."/>
            <person name="Weisblat D.A."/>
            <person name="Putnam N.H."/>
            <person name="Rokhsar D.S."/>
        </authorList>
    </citation>
    <scope>NUCLEOTIDE SEQUENCE</scope>
</reference>
<dbReference type="EC" id="3.3.2.2" evidence="6"/>
<protein>
    <recommendedName>
        <fullName evidence="6">lysoplasmalogenase</fullName>
        <ecNumber evidence="6">3.3.2.2</ecNumber>
    </recommendedName>
</protein>
<feature type="transmembrane region" description="Helical" evidence="9">
    <location>
        <begin position="153"/>
        <end position="172"/>
    </location>
</feature>
<feature type="transmembrane region" description="Helical" evidence="9">
    <location>
        <begin position="128"/>
        <end position="147"/>
    </location>
</feature>
<evidence type="ECO:0000256" key="8">
    <source>
        <dbReference type="ARBA" id="ARBA00049560"/>
    </source>
</evidence>
<feature type="transmembrane region" description="Helical" evidence="9">
    <location>
        <begin position="20"/>
        <end position="40"/>
    </location>
</feature>
<dbReference type="FunCoup" id="T1FMR0">
    <property type="interactions" value="74"/>
</dbReference>
<dbReference type="InParanoid" id="T1FMR0"/>
<reference evidence="11" key="3">
    <citation type="submission" date="2015-06" db="UniProtKB">
        <authorList>
            <consortium name="EnsemblMetazoa"/>
        </authorList>
    </citation>
    <scope>IDENTIFICATION</scope>
</reference>
<accession>T1FMR0</accession>
<dbReference type="AlphaFoldDB" id="T1FMR0"/>
<organism evidence="11 12">
    <name type="scientific">Helobdella robusta</name>
    <name type="common">Californian leech</name>
    <dbReference type="NCBI Taxonomy" id="6412"/>
    <lineage>
        <taxon>Eukaryota</taxon>
        <taxon>Metazoa</taxon>
        <taxon>Spiralia</taxon>
        <taxon>Lophotrochozoa</taxon>
        <taxon>Annelida</taxon>
        <taxon>Clitellata</taxon>
        <taxon>Hirudinea</taxon>
        <taxon>Rhynchobdellida</taxon>
        <taxon>Glossiphoniidae</taxon>
        <taxon>Helobdella</taxon>
    </lineage>
</organism>
<dbReference type="GO" id="GO:0016787">
    <property type="term" value="F:hydrolase activity"/>
    <property type="evidence" value="ECO:0000318"/>
    <property type="project" value="GO_Central"/>
</dbReference>
<evidence type="ECO:0000313" key="12">
    <source>
        <dbReference type="Proteomes" id="UP000015101"/>
    </source>
</evidence>
<dbReference type="EMBL" id="AMQM01003149">
    <property type="status" value="NOT_ANNOTATED_CDS"/>
    <property type="molecule type" value="Genomic_DNA"/>
</dbReference>
<dbReference type="eggNOG" id="KOG4804">
    <property type="taxonomic scope" value="Eukaryota"/>
</dbReference>
<evidence type="ECO:0000313" key="11">
    <source>
        <dbReference type="EnsemblMetazoa" id="HelroP185384"/>
    </source>
</evidence>
<feature type="transmembrane region" description="Helical" evidence="9">
    <location>
        <begin position="81"/>
        <end position="97"/>
    </location>
</feature>
<evidence type="ECO:0000256" key="9">
    <source>
        <dbReference type="SAM" id="Phobius"/>
    </source>
</evidence>
<dbReference type="GeneID" id="20210109"/>
<feature type="transmembrane region" description="Helical" evidence="9">
    <location>
        <begin position="184"/>
        <end position="209"/>
    </location>
</feature>
<dbReference type="Pfam" id="PF07947">
    <property type="entry name" value="YhhN"/>
    <property type="match status" value="1"/>
</dbReference>
<sequence length="257" mass="29315">MSAVGVRVERDKPLTVFKSVAPKMVPFMKTLAVYFILFGPAAKYESILYCIIKCLPIISLIVFVLLHGMSFSEYYSYSRKVMFGLVFCCIGDAFMVWKTCGYFMHSMFFFGLGQICYTSAFGFKPFNILAALFIGLINGAMYFFFFSGVKRSIAIFLGVYVVLLSMMVWRAVSRVRFFDDLWTWTKLCSCVGAVLFMISDFTIGIHAFYTPLYYSHQIIMTTYYAAQFGIALSVVDSQVDAFLAEEISRYEKSLKSE</sequence>
<keyword evidence="3 9" id="KW-0812">Transmembrane</keyword>
<comment type="catalytic activity">
    <reaction evidence="8">
        <text>a 1-O-(1Z-alkenyl)-sn-glycero-3-phosphocholine + H2O = a 2,3-saturated aldehyde + sn-glycerol 3-phosphocholine</text>
        <dbReference type="Rhea" id="RHEA:22544"/>
        <dbReference type="ChEBI" id="CHEBI:15377"/>
        <dbReference type="ChEBI" id="CHEBI:16870"/>
        <dbReference type="ChEBI" id="CHEBI:73359"/>
        <dbReference type="ChEBI" id="CHEBI:77287"/>
        <dbReference type="EC" id="3.3.2.2"/>
    </reaction>
</comment>
<dbReference type="PANTHER" id="PTHR31885:SF6">
    <property type="entry name" value="GH04784P"/>
    <property type="match status" value="1"/>
</dbReference>
<dbReference type="RefSeq" id="XP_009013035.1">
    <property type="nucleotide sequence ID" value="XM_009014787.1"/>
</dbReference>
<dbReference type="STRING" id="6412.T1FMR0"/>
<gene>
    <name evidence="11" type="primary">20210109</name>
    <name evidence="10" type="ORF">HELRODRAFT_185384</name>
</gene>
<dbReference type="GO" id="GO:0016020">
    <property type="term" value="C:membrane"/>
    <property type="evidence" value="ECO:0000318"/>
    <property type="project" value="GO_Central"/>
</dbReference>
<dbReference type="EnsemblMetazoa" id="HelroT185384">
    <property type="protein sequence ID" value="HelroP185384"/>
    <property type="gene ID" value="HelroG185384"/>
</dbReference>
<evidence type="ECO:0000256" key="2">
    <source>
        <dbReference type="ARBA" id="ARBA00007375"/>
    </source>
</evidence>